<accession>A0A9P5YYS2</accession>
<evidence type="ECO:0000313" key="2">
    <source>
        <dbReference type="Proteomes" id="UP000807469"/>
    </source>
</evidence>
<proteinExistence type="predicted"/>
<keyword evidence="2" id="KW-1185">Reference proteome</keyword>
<evidence type="ECO:0000313" key="1">
    <source>
        <dbReference type="EMBL" id="KAF9478233.1"/>
    </source>
</evidence>
<gene>
    <name evidence="1" type="ORF">BDN70DRAFT_994344</name>
</gene>
<sequence>MPEIPLRLSKISVGFRSKEAFRKICAVRCIDQQSFITYRSVIDLSVTIATPEDIDALHDLFCRCKSLVTAYINVPNVNIPFTRIGLFNLLLPSIQTLKHLLIGYIYDLRNRTNDPLKSLASQLEEMKDRNSIKNITIIVTIPPDWNSQLVPSDHSGWSDLDAVLAHSGWPKLESVSLQIDIWTCKGRSTELQSAFKQLPTTQFPNLSSKKTVLFNFSLNSKEVY</sequence>
<dbReference type="EMBL" id="MU155239">
    <property type="protein sequence ID" value="KAF9478233.1"/>
    <property type="molecule type" value="Genomic_DNA"/>
</dbReference>
<reference evidence="1" key="1">
    <citation type="submission" date="2020-11" db="EMBL/GenBank/DDBJ databases">
        <authorList>
            <consortium name="DOE Joint Genome Institute"/>
            <person name="Ahrendt S."/>
            <person name="Riley R."/>
            <person name="Andreopoulos W."/>
            <person name="Labutti K."/>
            <person name="Pangilinan J."/>
            <person name="Ruiz-Duenas F.J."/>
            <person name="Barrasa J.M."/>
            <person name="Sanchez-Garcia M."/>
            <person name="Camarero S."/>
            <person name="Miyauchi S."/>
            <person name="Serrano A."/>
            <person name="Linde D."/>
            <person name="Babiker R."/>
            <person name="Drula E."/>
            <person name="Ayuso-Fernandez I."/>
            <person name="Pacheco R."/>
            <person name="Padilla G."/>
            <person name="Ferreira P."/>
            <person name="Barriuso J."/>
            <person name="Kellner H."/>
            <person name="Castanera R."/>
            <person name="Alfaro M."/>
            <person name="Ramirez L."/>
            <person name="Pisabarro A.G."/>
            <person name="Kuo A."/>
            <person name="Tritt A."/>
            <person name="Lipzen A."/>
            <person name="He G."/>
            <person name="Yan M."/>
            <person name="Ng V."/>
            <person name="Cullen D."/>
            <person name="Martin F."/>
            <person name="Rosso M.-N."/>
            <person name="Henrissat B."/>
            <person name="Hibbett D."/>
            <person name="Martinez A.T."/>
            <person name="Grigoriev I.V."/>
        </authorList>
    </citation>
    <scope>NUCLEOTIDE SEQUENCE</scope>
    <source>
        <strain evidence="1">CIRM-BRFM 674</strain>
    </source>
</reference>
<dbReference type="AlphaFoldDB" id="A0A9P5YYS2"/>
<organism evidence="1 2">
    <name type="scientific">Pholiota conissans</name>
    <dbReference type="NCBI Taxonomy" id="109636"/>
    <lineage>
        <taxon>Eukaryota</taxon>
        <taxon>Fungi</taxon>
        <taxon>Dikarya</taxon>
        <taxon>Basidiomycota</taxon>
        <taxon>Agaricomycotina</taxon>
        <taxon>Agaricomycetes</taxon>
        <taxon>Agaricomycetidae</taxon>
        <taxon>Agaricales</taxon>
        <taxon>Agaricineae</taxon>
        <taxon>Strophariaceae</taxon>
        <taxon>Pholiota</taxon>
    </lineage>
</organism>
<name>A0A9P5YYS2_9AGAR</name>
<dbReference type="Proteomes" id="UP000807469">
    <property type="component" value="Unassembled WGS sequence"/>
</dbReference>
<comment type="caution">
    <text evidence="1">The sequence shown here is derived from an EMBL/GenBank/DDBJ whole genome shotgun (WGS) entry which is preliminary data.</text>
</comment>
<protein>
    <submittedName>
        <fullName evidence="1">Uncharacterized protein</fullName>
    </submittedName>
</protein>